<dbReference type="InterPro" id="IPR017970">
    <property type="entry name" value="Homeobox_CS"/>
</dbReference>
<keyword evidence="3 6" id="KW-0238">DNA-binding</keyword>
<dbReference type="CDD" id="cd00086">
    <property type="entry name" value="homeodomain"/>
    <property type="match status" value="1"/>
</dbReference>
<feature type="region of interest" description="Disordered" evidence="8">
    <location>
        <begin position="45"/>
        <end position="261"/>
    </location>
</feature>
<evidence type="ECO:0000256" key="7">
    <source>
        <dbReference type="RuleBase" id="RU000682"/>
    </source>
</evidence>
<dbReference type="InterPro" id="IPR000047">
    <property type="entry name" value="HTH_motif"/>
</dbReference>
<dbReference type="Gene3D" id="1.10.10.60">
    <property type="entry name" value="Homeodomain-like"/>
    <property type="match status" value="1"/>
</dbReference>
<feature type="domain" description="Homeobox" evidence="9">
    <location>
        <begin position="254"/>
        <end position="314"/>
    </location>
</feature>
<feature type="compositionally biased region" description="Polar residues" evidence="8">
    <location>
        <begin position="176"/>
        <end position="189"/>
    </location>
</feature>
<keyword evidence="5 6" id="KW-0539">Nucleus</keyword>
<dbReference type="AlphaFoldDB" id="A0A2G8KKP7"/>
<dbReference type="PANTHER" id="PTHR46255">
    <property type="entry name" value="SHORT STATURE HOMEOBOX"/>
    <property type="match status" value="1"/>
</dbReference>
<evidence type="ECO:0000259" key="9">
    <source>
        <dbReference type="PROSITE" id="PS50071"/>
    </source>
</evidence>
<feature type="compositionally biased region" description="Basic and acidic residues" evidence="8">
    <location>
        <begin position="68"/>
        <end position="119"/>
    </location>
</feature>
<feature type="region of interest" description="Disordered" evidence="8">
    <location>
        <begin position="1"/>
        <end position="30"/>
    </location>
</feature>
<dbReference type="GO" id="GO:0000981">
    <property type="term" value="F:DNA-binding transcription factor activity, RNA polymerase II-specific"/>
    <property type="evidence" value="ECO:0007669"/>
    <property type="project" value="InterPro"/>
</dbReference>
<sequence length="326" mass="36439">MEELEAFVSKSFAGQDLTPTEPSEEQKRAAVSIRKCTEWLSLIQGSANSTTANAKKGKVASTNPKSKMRPETDRTEKETLDGAAKSEEETQEDIGNKERKRTIESDNEEPSVKRQKSDGESNNEVKISGNKNAERLEERGVRSTEKYPALVVSNISTGKSKTSQSVVQDEHHITQKEQNNNEITPTQLKESAETGPIEQVAIVTAHPQRPRLWNPCHLSPDSTGAREGTVVDEDQGPLDMSGADGINLGHHGKLKQRRSRTNFTVEQLGELEKLFDETHYPDAFMREELSKKLGLSEARVQVWFQNRRAKCRKQENQSSKGLTITK</sequence>
<evidence type="ECO:0000313" key="10">
    <source>
        <dbReference type="EMBL" id="PIK48547.1"/>
    </source>
</evidence>
<dbReference type="SUPFAM" id="SSF46689">
    <property type="entry name" value="Homeodomain-like"/>
    <property type="match status" value="1"/>
</dbReference>
<dbReference type="InterPro" id="IPR009057">
    <property type="entry name" value="Homeodomain-like_sf"/>
</dbReference>
<proteinExistence type="predicted"/>
<dbReference type="GO" id="GO:0005634">
    <property type="term" value="C:nucleus"/>
    <property type="evidence" value="ECO:0007669"/>
    <property type="project" value="UniProtKB-SubCell"/>
</dbReference>
<organism evidence="10 11">
    <name type="scientific">Stichopus japonicus</name>
    <name type="common">Sea cucumber</name>
    <dbReference type="NCBI Taxonomy" id="307972"/>
    <lineage>
        <taxon>Eukaryota</taxon>
        <taxon>Metazoa</taxon>
        <taxon>Echinodermata</taxon>
        <taxon>Eleutherozoa</taxon>
        <taxon>Echinozoa</taxon>
        <taxon>Holothuroidea</taxon>
        <taxon>Aspidochirotacea</taxon>
        <taxon>Aspidochirotida</taxon>
        <taxon>Stichopodidae</taxon>
        <taxon>Apostichopus</taxon>
    </lineage>
</organism>
<evidence type="ECO:0000256" key="2">
    <source>
        <dbReference type="ARBA" id="ARBA00022473"/>
    </source>
</evidence>
<dbReference type="PRINTS" id="PR00031">
    <property type="entry name" value="HTHREPRESSR"/>
</dbReference>
<dbReference type="InterPro" id="IPR001356">
    <property type="entry name" value="HD"/>
</dbReference>
<dbReference type="EMBL" id="MRZV01000516">
    <property type="protein sequence ID" value="PIK48547.1"/>
    <property type="molecule type" value="Genomic_DNA"/>
</dbReference>
<dbReference type="PROSITE" id="PS50071">
    <property type="entry name" value="HOMEOBOX_2"/>
    <property type="match status" value="1"/>
</dbReference>
<dbReference type="Pfam" id="PF00046">
    <property type="entry name" value="Homeodomain"/>
    <property type="match status" value="1"/>
</dbReference>
<feature type="DNA-binding region" description="Homeobox" evidence="6">
    <location>
        <begin position="256"/>
        <end position="315"/>
    </location>
</feature>
<feature type="compositionally biased region" description="Polar residues" evidence="8">
    <location>
        <begin position="153"/>
        <end position="167"/>
    </location>
</feature>
<feature type="compositionally biased region" description="Polar residues" evidence="8">
    <location>
        <begin position="120"/>
        <end position="131"/>
    </location>
</feature>
<dbReference type="PROSITE" id="PS00027">
    <property type="entry name" value="HOMEOBOX_1"/>
    <property type="match status" value="1"/>
</dbReference>
<dbReference type="SMART" id="SM00389">
    <property type="entry name" value="HOX"/>
    <property type="match status" value="1"/>
</dbReference>
<dbReference type="PANTHER" id="PTHR46255:SF3">
    <property type="entry name" value="HOMEOBOX DOMAIN-CONTAINING PROTEIN"/>
    <property type="match status" value="1"/>
</dbReference>
<evidence type="ECO:0000256" key="3">
    <source>
        <dbReference type="ARBA" id="ARBA00023125"/>
    </source>
</evidence>
<reference evidence="10 11" key="1">
    <citation type="journal article" date="2017" name="PLoS Biol.">
        <title>The sea cucumber genome provides insights into morphological evolution and visceral regeneration.</title>
        <authorList>
            <person name="Zhang X."/>
            <person name="Sun L."/>
            <person name="Yuan J."/>
            <person name="Sun Y."/>
            <person name="Gao Y."/>
            <person name="Zhang L."/>
            <person name="Li S."/>
            <person name="Dai H."/>
            <person name="Hamel J.F."/>
            <person name="Liu C."/>
            <person name="Yu Y."/>
            <person name="Liu S."/>
            <person name="Lin W."/>
            <person name="Guo K."/>
            <person name="Jin S."/>
            <person name="Xu P."/>
            <person name="Storey K.B."/>
            <person name="Huan P."/>
            <person name="Zhang T."/>
            <person name="Zhou Y."/>
            <person name="Zhang J."/>
            <person name="Lin C."/>
            <person name="Li X."/>
            <person name="Xing L."/>
            <person name="Huo D."/>
            <person name="Sun M."/>
            <person name="Wang L."/>
            <person name="Mercier A."/>
            <person name="Li F."/>
            <person name="Yang H."/>
            <person name="Xiang J."/>
        </authorList>
    </citation>
    <scope>NUCLEOTIDE SEQUENCE [LARGE SCALE GENOMIC DNA]</scope>
    <source>
        <strain evidence="10">Shaxun</strain>
        <tissue evidence="10">Muscle</tissue>
    </source>
</reference>
<evidence type="ECO:0000256" key="6">
    <source>
        <dbReference type="PROSITE-ProRule" id="PRU00108"/>
    </source>
</evidence>
<evidence type="ECO:0000256" key="5">
    <source>
        <dbReference type="ARBA" id="ARBA00023242"/>
    </source>
</evidence>
<dbReference type="FunFam" id="1.10.10.60:FF:000057">
    <property type="entry name" value="Short stature homeobox 2"/>
    <property type="match status" value="1"/>
</dbReference>
<dbReference type="InterPro" id="IPR052631">
    <property type="entry name" value="Paired_homeobox_Bicoid"/>
</dbReference>
<dbReference type="GO" id="GO:1990837">
    <property type="term" value="F:sequence-specific double-stranded DNA binding"/>
    <property type="evidence" value="ECO:0007669"/>
    <property type="project" value="TreeGrafter"/>
</dbReference>
<gene>
    <name evidence="10" type="ORF">BSL78_14572</name>
</gene>
<comment type="subcellular location">
    <subcellularLocation>
        <location evidence="1 6 7">Nucleus</location>
    </subcellularLocation>
</comment>
<feature type="compositionally biased region" description="Basic residues" evidence="8">
    <location>
        <begin position="250"/>
        <end position="260"/>
    </location>
</feature>
<feature type="compositionally biased region" description="Basic and acidic residues" evidence="8">
    <location>
        <begin position="132"/>
        <end position="145"/>
    </location>
</feature>
<name>A0A2G8KKP7_STIJA</name>
<evidence type="ECO:0000256" key="1">
    <source>
        <dbReference type="ARBA" id="ARBA00004123"/>
    </source>
</evidence>
<evidence type="ECO:0000256" key="4">
    <source>
        <dbReference type="ARBA" id="ARBA00023155"/>
    </source>
</evidence>
<evidence type="ECO:0000256" key="8">
    <source>
        <dbReference type="SAM" id="MobiDB-lite"/>
    </source>
</evidence>
<evidence type="ECO:0000313" key="11">
    <source>
        <dbReference type="Proteomes" id="UP000230750"/>
    </source>
</evidence>
<dbReference type="Proteomes" id="UP000230750">
    <property type="component" value="Unassembled WGS sequence"/>
</dbReference>
<keyword evidence="2" id="KW-0217">Developmental protein</keyword>
<dbReference type="OrthoDB" id="6159439at2759"/>
<protein>
    <submittedName>
        <fullName evidence="10">Putative short stature homeobox protein</fullName>
    </submittedName>
</protein>
<dbReference type="STRING" id="307972.A0A2G8KKP7"/>
<accession>A0A2G8KKP7</accession>
<keyword evidence="11" id="KW-1185">Reference proteome</keyword>
<comment type="caution">
    <text evidence="10">The sequence shown here is derived from an EMBL/GenBank/DDBJ whole genome shotgun (WGS) entry which is preliminary data.</text>
</comment>
<keyword evidence="4 6" id="KW-0371">Homeobox</keyword>